<organism evidence="1">
    <name type="scientific">Mycobacterium xenopi 4042</name>
    <dbReference type="NCBI Taxonomy" id="1299334"/>
    <lineage>
        <taxon>Bacteria</taxon>
        <taxon>Bacillati</taxon>
        <taxon>Actinomycetota</taxon>
        <taxon>Actinomycetes</taxon>
        <taxon>Mycobacteriales</taxon>
        <taxon>Mycobacteriaceae</taxon>
        <taxon>Mycobacterium</taxon>
    </lineage>
</organism>
<reference evidence="1" key="1">
    <citation type="submission" date="2014-01" db="EMBL/GenBank/DDBJ databases">
        <authorList>
            <person name="Brown-Elliot B."/>
            <person name="Wallace R."/>
            <person name="Lenaerts A."/>
            <person name="Ordway D."/>
            <person name="DeGroote M.A."/>
            <person name="Parker T."/>
            <person name="Sizemore C."/>
            <person name="Tallon L.J."/>
            <person name="Sadzewicz L.K."/>
            <person name="Sengamalay N."/>
            <person name="Fraser C.M."/>
            <person name="Hine E."/>
            <person name="Shefchek K.A."/>
            <person name="Das S.P."/>
            <person name="Tettelin H."/>
        </authorList>
    </citation>
    <scope>NUCLEOTIDE SEQUENCE [LARGE SCALE GENOMIC DNA]</scope>
    <source>
        <strain evidence="1">4042</strain>
    </source>
</reference>
<accession>X7YIP8</accession>
<protein>
    <submittedName>
        <fullName evidence="1">Uncharacterized protein</fullName>
    </submittedName>
</protein>
<proteinExistence type="predicted"/>
<gene>
    <name evidence="1" type="ORF">I553_0592</name>
</gene>
<dbReference type="AlphaFoldDB" id="X7YIP8"/>
<dbReference type="EMBL" id="JAOB01000093">
    <property type="protein sequence ID" value="EUA07072.1"/>
    <property type="molecule type" value="Genomic_DNA"/>
</dbReference>
<sequence length="296" mass="31933">MQHTQNYVWACHVLGYQHPDLTAHSCQVFDWYDSEDGLDLRVLDDDCTKLWAAVHAIDEALAIQRRLLAELAAVWAGDGAVSAMDFLARHCDSGTVLASVVHAAAERCAALCDDLRQLVDAKAAAATAIDDRRLTERPAWLSAAALVTTGSGDQSIAGELIEQQVKPYVDNDIRIDWLTAMRSTTAAVEAAYEAVIDALTAAPAARFEASGQFALSAQPLGELAVPTAPVGLTPCAAGPSGRTEVLPPETTACPNPMYRRAYQHISRRKHRRLLLRQARSTVCHLCRHCPAGRSAG</sequence>
<dbReference type="PATRIC" id="fig|1299334.3.peg.10172"/>
<evidence type="ECO:0000313" key="1">
    <source>
        <dbReference type="EMBL" id="EUA07072.1"/>
    </source>
</evidence>
<name>X7YIP8_MYCXE</name>
<comment type="caution">
    <text evidence="1">The sequence shown here is derived from an EMBL/GenBank/DDBJ whole genome shotgun (WGS) entry which is preliminary data.</text>
</comment>